<protein>
    <recommendedName>
        <fullName evidence="2">GCK domain-containing protein</fullName>
    </recommendedName>
</protein>
<feature type="compositionally biased region" description="Polar residues" evidence="1">
    <location>
        <begin position="1"/>
        <end position="20"/>
    </location>
</feature>
<sequence length="118" mass="12572">MGSSISSPASGTLENGTLKTSILEEKEPHSSASNPSSTSTNGTNTLENQDQANPVPDSRDQVSVSTNGGKGEGEEYGLYSLMKEGACKDKYTAYEDCLKEGIQKNEDVNVKCREIMSS</sequence>
<name>A0AAD4SH80_9MAGN</name>
<dbReference type="EMBL" id="JAJJMB010010581">
    <property type="protein sequence ID" value="KAI3907581.1"/>
    <property type="molecule type" value="Genomic_DNA"/>
</dbReference>
<dbReference type="Pfam" id="PF07802">
    <property type="entry name" value="GCK"/>
    <property type="match status" value="1"/>
</dbReference>
<dbReference type="AlphaFoldDB" id="A0AAD4SH80"/>
<accession>A0AAD4SH80</accession>
<feature type="domain" description="GCK" evidence="2">
    <location>
        <begin position="75"/>
        <end position="116"/>
    </location>
</feature>
<dbReference type="Proteomes" id="UP001202328">
    <property type="component" value="Unassembled WGS sequence"/>
</dbReference>
<dbReference type="PANTHER" id="PTHR34357">
    <property type="entry name" value="F7A19.14 PROTEIN-RELATED"/>
    <property type="match status" value="1"/>
</dbReference>
<feature type="compositionally biased region" description="Low complexity" evidence="1">
    <location>
        <begin position="30"/>
        <end position="48"/>
    </location>
</feature>
<comment type="caution">
    <text evidence="3">The sequence shown here is derived from an EMBL/GenBank/DDBJ whole genome shotgun (WGS) entry which is preliminary data.</text>
</comment>
<feature type="region of interest" description="Disordered" evidence="1">
    <location>
        <begin position="1"/>
        <end position="75"/>
    </location>
</feature>
<evidence type="ECO:0000256" key="1">
    <source>
        <dbReference type="SAM" id="MobiDB-lite"/>
    </source>
</evidence>
<proteinExistence type="predicted"/>
<dbReference type="PANTHER" id="PTHR34357:SF2">
    <property type="entry name" value="F26F24.3-RELATED"/>
    <property type="match status" value="1"/>
</dbReference>
<gene>
    <name evidence="3" type="ORF">MKW98_016225</name>
</gene>
<keyword evidence="4" id="KW-1185">Reference proteome</keyword>
<dbReference type="InterPro" id="IPR012891">
    <property type="entry name" value="GCK_dom"/>
</dbReference>
<evidence type="ECO:0000259" key="2">
    <source>
        <dbReference type="Pfam" id="PF07802"/>
    </source>
</evidence>
<organism evidence="3 4">
    <name type="scientific">Papaver atlanticum</name>
    <dbReference type="NCBI Taxonomy" id="357466"/>
    <lineage>
        <taxon>Eukaryota</taxon>
        <taxon>Viridiplantae</taxon>
        <taxon>Streptophyta</taxon>
        <taxon>Embryophyta</taxon>
        <taxon>Tracheophyta</taxon>
        <taxon>Spermatophyta</taxon>
        <taxon>Magnoliopsida</taxon>
        <taxon>Ranunculales</taxon>
        <taxon>Papaveraceae</taxon>
        <taxon>Papaveroideae</taxon>
        <taxon>Papaver</taxon>
    </lineage>
</organism>
<feature type="non-terminal residue" evidence="3">
    <location>
        <position position="118"/>
    </location>
</feature>
<evidence type="ECO:0000313" key="4">
    <source>
        <dbReference type="Proteomes" id="UP001202328"/>
    </source>
</evidence>
<reference evidence="3" key="1">
    <citation type="submission" date="2022-04" db="EMBL/GenBank/DDBJ databases">
        <title>A functionally conserved STORR gene fusion in Papaver species that diverged 16.8 million years ago.</title>
        <authorList>
            <person name="Catania T."/>
        </authorList>
    </citation>
    <scope>NUCLEOTIDE SEQUENCE</scope>
    <source>
        <strain evidence="3">S-188037</strain>
    </source>
</reference>
<evidence type="ECO:0000313" key="3">
    <source>
        <dbReference type="EMBL" id="KAI3907581.1"/>
    </source>
</evidence>